<dbReference type="RefSeq" id="WP_077024156.1">
    <property type="nucleotide sequence ID" value="NZ_CP017641.1"/>
</dbReference>
<reference evidence="1 2" key="1">
    <citation type="journal article" date="2016" name="Front. Microbiol.">
        <title>Fuerstia marisgermanicae gen. nov., sp. nov., an Unusual Member of the Phylum Planctomycetes from the German Wadden Sea.</title>
        <authorList>
            <person name="Kohn T."/>
            <person name="Heuer A."/>
            <person name="Jogler M."/>
            <person name="Vollmers J."/>
            <person name="Boedeker C."/>
            <person name="Bunk B."/>
            <person name="Rast P."/>
            <person name="Borchert D."/>
            <person name="Glockner I."/>
            <person name="Freese H.M."/>
            <person name="Klenk H.P."/>
            <person name="Overmann J."/>
            <person name="Kaster A.K."/>
            <person name="Rohde M."/>
            <person name="Wiegand S."/>
            <person name="Jogler C."/>
        </authorList>
    </citation>
    <scope>NUCLEOTIDE SEQUENCE [LARGE SCALE GENOMIC DNA]</scope>
    <source>
        <strain evidence="1 2">NH11</strain>
    </source>
</reference>
<dbReference type="InterPro" id="IPR024078">
    <property type="entry name" value="LmbE-like_dom_sf"/>
</dbReference>
<dbReference type="InterPro" id="IPR003737">
    <property type="entry name" value="GlcNAc_PI_deacetylase-related"/>
</dbReference>
<dbReference type="EMBL" id="CP017641">
    <property type="protein sequence ID" value="APZ92548.1"/>
    <property type="molecule type" value="Genomic_DNA"/>
</dbReference>
<keyword evidence="2" id="KW-1185">Reference proteome</keyword>
<dbReference type="GO" id="GO:0016811">
    <property type="term" value="F:hydrolase activity, acting on carbon-nitrogen (but not peptide) bonds, in linear amides"/>
    <property type="evidence" value="ECO:0007669"/>
    <property type="project" value="TreeGrafter"/>
</dbReference>
<accession>A0A1P8WER2</accession>
<organism evidence="1 2">
    <name type="scientific">Fuerstiella marisgermanici</name>
    <dbReference type="NCBI Taxonomy" id="1891926"/>
    <lineage>
        <taxon>Bacteria</taxon>
        <taxon>Pseudomonadati</taxon>
        <taxon>Planctomycetota</taxon>
        <taxon>Planctomycetia</taxon>
        <taxon>Planctomycetales</taxon>
        <taxon>Planctomycetaceae</taxon>
        <taxon>Fuerstiella</taxon>
    </lineage>
</organism>
<dbReference type="Pfam" id="PF02585">
    <property type="entry name" value="PIG-L"/>
    <property type="match status" value="1"/>
</dbReference>
<dbReference type="GO" id="GO:0047584">
    <property type="term" value="F:4-oxalmesaconate hydratase activity"/>
    <property type="evidence" value="ECO:0007669"/>
    <property type="project" value="UniProtKB-EC"/>
</dbReference>
<proteinExistence type="predicted"/>
<dbReference type="Gene3D" id="3.40.50.10320">
    <property type="entry name" value="LmbE-like"/>
    <property type="match status" value="1"/>
</dbReference>
<keyword evidence="1" id="KW-0456">Lyase</keyword>
<dbReference type="SUPFAM" id="SSF102588">
    <property type="entry name" value="LmbE-like"/>
    <property type="match status" value="1"/>
</dbReference>
<dbReference type="AlphaFoldDB" id="A0A1P8WER2"/>
<dbReference type="PANTHER" id="PTHR12993">
    <property type="entry name" value="N-ACETYLGLUCOSAMINYL-PHOSPHATIDYLINOSITOL DE-N-ACETYLASE-RELATED"/>
    <property type="match status" value="1"/>
</dbReference>
<dbReference type="Proteomes" id="UP000187735">
    <property type="component" value="Chromosome"/>
</dbReference>
<dbReference type="EC" id="4.2.1.83" evidence="1"/>
<evidence type="ECO:0000313" key="2">
    <source>
        <dbReference type="Proteomes" id="UP000187735"/>
    </source>
</evidence>
<gene>
    <name evidence="1" type="primary">galB_1</name>
    <name evidence="1" type="ORF">Fuma_02159</name>
</gene>
<evidence type="ECO:0000313" key="1">
    <source>
        <dbReference type="EMBL" id="APZ92548.1"/>
    </source>
</evidence>
<dbReference type="KEGG" id="fmr:Fuma_02159"/>
<dbReference type="STRING" id="1891926.Fuma_02159"/>
<dbReference type="OrthoDB" id="9790023at2"/>
<dbReference type="PANTHER" id="PTHR12993:SF30">
    <property type="entry name" value="N-ACETYL-ALPHA-D-GLUCOSAMINYL L-MALATE DEACETYLASE 1"/>
    <property type="match status" value="1"/>
</dbReference>
<sequence length="261" mass="29419">MLDQSNQSPSDLHIVAIHAHPDDIEIQCAGTLLRLKQLGCRISVATMTAGDGGSAELSADEISTIRRAEAASAAEVMGADYTCLEFRDLSICFDNDSRRRMTEYLRRTQPDVVLTAPPVDYMHDHEITSMLVRDACFNASVPNYKTRQWDPAPPMQKIPYLYFMDAIEGTDHFSNRQPVDFIVDVSAQFDQKLEALACHASQREWLRKQHGIDEYLESCRRWGAERGTEKGVGYGEGFRQYKGHPHPTDNLLKSLLDVTIV</sequence>
<name>A0A1P8WER2_9PLAN</name>
<protein>
    <submittedName>
        <fullName evidence="1">4-oxalmesaconate hydratase</fullName>
        <ecNumber evidence="1">4.2.1.83</ecNumber>
    </submittedName>
</protein>